<keyword evidence="3" id="KW-0812">Transmembrane</keyword>
<dbReference type="PROSITE" id="PS50076">
    <property type="entry name" value="DNAJ_2"/>
    <property type="match status" value="1"/>
</dbReference>
<feature type="region of interest" description="Disordered" evidence="2">
    <location>
        <begin position="188"/>
        <end position="207"/>
    </location>
</feature>
<feature type="transmembrane region" description="Helical" evidence="3">
    <location>
        <begin position="131"/>
        <end position="152"/>
    </location>
</feature>
<evidence type="ECO:0000256" key="1">
    <source>
        <dbReference type="ARBA" id="ARBA00023186"/>
    </source>
</evidence>
<dbReference type="SMART" id="SM00271">
    <property type="entry name" value="DnaJ"/>
    <property type="match status" value="1"/>
</dbReference>
<dbReference type="Proteomes" id="UP001281761">
    <property type="component" value="Unassembled WGS sequence"/>
</dbReference>
<protein>
    <submittedName>
        <fullName evidence="5">DnaJ domain containing protein</fullName>
    </submittedName>
</protein>
<proteinExistence type="predicted"/>
<keyword evidence="3" id="KW-0472">Membrane</keyword>
<evidence type="ECO:0000256" key="2">
    <source>
        <dbReference type="SAM" id="MobiDB-lite"/>
    </source>
</evidence>
<dbReference type="PRINTS" id="PR00625">
    <property type="entry name" value="JDOMAIN"/>
</dbReference>
<dbReference type="PANTHER" id="PTHR44360">
    <property type="entry name" value="DNAJ HOMOLOG SUBFAMILY B MEMBER 9"/>
    <property type="match status" value="1"/>
</dbReference>
<dbReference type="Pfam" id="PF00226">
    <property type="entry name" value="DnaJ"/>
    <property type="match status" value="1"/>
</dbReference>
<dbReference type="InterPro" id="IPR051948">
    <property type="entry name" value="Hsp70_co-chaperone_J-domain"/>
</dbReference>
<keyword evidence="1" id="KW-0143">Chaperone</keyword>
<sequence length="207" mass="24702">MIPLLLFWTCACQEKEPDPYKVLGIPETANDYEIKQRFRELSKKYHPDRNKDGENTDALFKKITHAYETIATQEKRDAYQRQKQYGFSPYNPGQTRYSTQPFDPFEFFTQFQQQNPKHRQNTFHFGGKTPIFMAVVMLAFIVLFILAFSCMCNKILSELFQLEAQNQENDVELQQRFMREMMRRQQMLNPQQNRHYQPNAAPRAHQT</sequence>
<comment type="caution">
    <text evidence="5">The sequence shown here is derived from an EMBL/GenBank/DDBJ whole genome shotgun (WGS) entry which is preliminary data.</text>
</comment>
<gene>
    <name evidence="5" type="ORF">BLNAU_11353</name>
</gene>
<evidence type="ECO:0000313" key="6">
    <source>
        <dbReference type="Proteomes" id="UP001281761"/>
    </source>
</evidence>
<name>A0ABQ9XMJ5_9EUKA</name>
<organism evidence="5 6">
    <name type="scientific">Blattamonas nauphoetae</name>
    <dbReference type="NCBI Taxonomy" id="2049346"/>
    <lineage>
        <taxon>Eukaryota</taxon>
        <taxon>Metamonada</taxon>
        <taxon>Preaxostyla</taxon>
        <taxon>Oxymonadida</taxon>
        <taxon>Blattamonas</taxon>
    </lineage>
</organism>
<dbReference type="CDD" id="cd06257">
    <property type="entry name" value="DnaJ"/>
    <property type="match status" value="1"/>
</dbReference>
<keyword evidence="6" id="KW-1185">Reference proteome</keyword>
<dbReference type="SUPFAM" id="SSF46565">
    <property type="entry name" value="Chaperone J-domain"/>
    <property type="match status" value="1"/>
</dbReference>
<dbReference type="EMBL" id="JARBJD010000088">
    <property type="protein sequence ID" value="KAK2953632.1"/>
    <property type="molecule type" value="Genomic_DNA"/>
</dbReference>
<evidence type="ECO:0000256" key="3">
    <source>
        <dbReference type="SAM" id="Phobius"/>
    </source>
</evidence>
<dbReference type="InterPro" id="IPR036869">
    <property type="entry name" value="J_dom_sf"/>
</dbReference>
<dbReference type="PANTHER" id="PTHR44360:SF1">
    <property type="entry name" value="DNAJ HOMOLOG SUBFAMILY B MEMBER 9"/>
    <property type="match status" value="1"/>
</dbReference>
<accession>A0ABQ9XMJ5</accession>
<reference evidence="5 6" key="1">
    <citation type="journal article" date="2022" name="bioRxiv">
        <title>Genomics of Preaxostyla Flagellates Illuminates Evolutionary Transitions and the Path Towards Mitochondrial Loss.</title>
        <authorList>
            <person name="Novak L.V.F."/>
            <person name="Treitli S.C."/>
            <person name="Pyrih J."/>
            <person name="Halakuc P."/>
            <person name="Pipaliya S.V."/>
            <person name="Vacek V."/>
            <person name="Brzon O."/>
            <person name="Soukal P."/>
            <person name="Eme L."/>
            <person name="Dacks J.B."/>
            <person name="Karnkowska A."/>
            <person name="Elias M."/>
            <person name="Hampl V."/>
        </authorList>
    </citation>
    <scope>NUCLEOTIDE SEQUENCE [LARGE SCALE GENOMIC DNA]</scope>
    <source>
        <strain evidence="5">NAU3</strain>
        <tissue evidence="5">Gut</tissue>
    </source>
</reference>
<dbReference type="InterPro" id="IPR001623">
    <property type="entry name" value="DnaJ_domain"/>
</dbReference>
<keyword evidence="3" id="KW-1133">Transmembrane helix</keyword>
<evidence type="ECO:0000313" key="5">
    <source>
        <dbReference type="EMBL" id="KAK2953632.1"/>
    </source>
</evidence>
<evidence type="ECO:0000259" key="4">
    <source>
        <dbReference type="PROSITE" id="PS50076"/>
    </source>
</evidence>
<dbReference type="Gene3D" id="1.10.287.110">
    <property type="entry name" value="DnaJ domain"/>
    <property type="match status" value="1"/>
</dbReference>
<feature type="domain" description="J" evidence="4">
    <location>
        <begin position="18"/>
        <end position="83"/>
    </location>
</feature>